<dbReference type="GO" id="GO:0030864">
    <property type="term" value="C:cortical actin cytoskeleton"/>
    <property type="evidence" value="ECO:0007669"/>
    <property type="project" value="TreeGrafter"/>
</dbReference>
<dbReference type="EMBL" id="CAJNOR010000061">
    <property type="protein sequence ID" value="CAF0779371.1"/>
    <property type="molecule type" value="Genomic_DNA"/>
</dbReference>
<dbReference type="GO" id="GO:0006886">
    <property type="term" value="P:intracellular protein transport"/>
    <property type="evidence" value="ECO:0007669"/>
    <property type="project" value="InterPro"/>
</dbReference>
<evidence type="ECO:0000256" key="2">
    <source>
        <dbReference type="ARBA" id="ARBA00022490"/>
    </source>
</evidence>
<feature type="compositionally biased region" description="Low complexity" evidence="3">
    <location>
        <begin position="9"/>
        <end position="26"/>
    </location>
</feature>
<keyword evidence="6" id="KW-1185">Reference proteome</keyword>
<feature type="region of interest" description="Disordered" evidence="3">
    <location>
        <begin position="323"/>
        <end position="410"/>
    </location>
</feature>
<evidence type="ECO:0000313" key="6">
    <source>
        <dbReference type="Proteomes" id="UP000663828"/>
    </source>
</evidence>
<dbReference type="InterPro" id="IPR051745">
    <property type="entry name" value="Intracell_Transport_Effector"/>
</dbReference>
<feature type="compositionally biased region" description="Polar residues" evidence="3">
    <location>
        <begin position="269"/>
        <end position="282"/>
    </location>
</feature>
<feature type="compositionally biased region" description="Polar residues" evidence="3">
    <location>
        <begin position="248"/>
        <end position="258"/>
    </location>
</feature>
<accession>A0A813R7C5</accession>
<dbReference type="PANTHER" id="PTHR14555">
    <property type="entry name" value="MYELIN-ASSOCIATED OLIGODENDROCYTIC BASIC PROTEIN MOBP -RELATED"/>
    <property type="match status" value="1"/>
</dbReference>
<dbReference type="InterPro" id="IPR013083">
    <property type="entry name" value="Znf_RING/FYVE/PHD"/>
</dbReference>
<dbReference type="Gene3D" id="3.30.40.10">
    <property type="entry name" value="Zinc/RING finger domain, C3HC4 (zinc finger)"/>
    <property type="match status" value="1"/>
</dbReference>
<sequence>MTRNPSAKTMPSPTRSTRTETSSISDSLVNLPDLSGLKEEEKRHILSVLLRDENLRNKHLARFMQLRKEVADLEQKPQTASTSVCARCQTPFGYIFNTGDACPKCGAKVCKQCRLMYNVHDNGWLCQLCCKQMQLMSYSGEWIYSLRSNLRKDSITASEVIRQSISQSTSMQDINELSSSDTETESTANSEESRGPRLLQTRFSQPIPASTPSRMVVQSSIDEEKLNSIKQNVQKRPTYRQSYELPKTHSSALNVGSTDDTDSVFARSPNLTARVSTSNNHIDNNDKSPRDINSTRRLDSSSTVQSERDYFNGRNKASIDCASVTSSEWGGESERGEPSIRESNTTNKRGSKHSLVSRAHLGSSIQSIRDAIHSKKNTSSSRTSLNNEGKIEPATADTTSMKRQGKVGNI</sequence>
<evidence type="ECO:0000256" key="1">
    <source>
        <dbReference type="ARBA" id="ARBA00004556"/>
    </source>
</evidence>
<feature type="compositionally biased region" description="Polar residues" evidence="3">
    <location>
        <begin position="228"/>
        <end position="241"/>
    </location>
</feature>
<feature type="compositionally biased region" description="Basic and acidic residues" evidence="3">
    <location>
        <begin position="283"/>
        <end position="299"/>
    </location>
</feature>
<dbReference type="CDD" id="cd15747">
    <property type="entry name" value="FYVE_Slp3_4_5"/>
    <property type="match status" value="1"/>
</dbReference>
<feature type="region of interest" description="Disordered" evidence="3">
    <location>
        <begin position="171"/>
        <end position="311"/>
    </location>
</feature>
<dbReference type="GO" id="GO:0017022">
    <property type="term" value="F:myosin binding"/>
    <property type="evidence" value="ECO:0007669"/>
    <property type="project" value="TreeGrafter"/>
</dbReference>
<gene>
    <name evidence="5" type="ORF">XAT740_LOCUS1882</name>
</gene>
<feature type="compositionally biased region" description="Polar residues" evidence="3">
    <location>
        <begin position="201"/>
        <end position="220"/>
    </location>
</feature>
<feature type="compositionally biased region" description="Polar residues" evidence="3">
    <location>
        <begin position="377"/>
        <end position="387"/>
    </location>
</feature>
<dbReference type="Proteomes" id="UP000663828">
    <property type="component" value="Unassembled WGS sequence"/>
</dbReference>
<dbReference type="InterPro" id="IPR041282">
    <property type="entry name" value="FYVE_2"/>
</dbReference>
<feature type="domain" description="RabBD" evidence="4">
    <location>
        <begin position="31"/>
        <end position="146"/>
    </location>
</feature>
<dbReference type="InterPro" id="IPR010911">
    <property type="entry name" value="Rab_BD"/>
</dbReference>
<dbReference type="AlphaFoldDB" id="A0A813R7C5"/>
<dbReference type="SUPFAM" id="SSF57903">
    <property type="entry name" value="FYVE/PHD zinc finger"/>
    <property type="match status" value="1"/>
</dbReference>
<feature type="compositionally biased region" description="Low complexity" evidence="3">
    <location>
        <begin position="176"/>
        <end position="190"/>
    </location>
</feature>
<dbReference type="PANTHER" id="PTHR14555:SF6">
    <property type="entry name" value="RAB EFFECTOR MYRIP"/>
    <property type="match status" value="1"/>
</dbReference>
<dbReference type="GO" id="GO:0003779">
    <property type="term" value="F:actin binding"/>
    <property type="evidence" value="ECO:0007669"/>
    <property type="project" value="TreeGrafter"/>
</dbReference>
<evidence type="ECO:0000256" key="3">
    <source>
        <dbReference type="SAM" id="MobiDB-lite"/>
    </source>
</evidence>
<dbReference type="InterPro" id="IPR011011">
    <property type="entry name" value="Znf_FYVE_PHD"/>
</dbReference>
<organism evidence="5 6">
    <name type="scientific">Adineta ricciae</name>
    <name type="common">Rotifer</name>
    <dbReference type="NCBI Taxonomy" id="249248"/>
    <lineage>
        <taxon>Eukaryota</taxon>
        <taxon>Metazoa</taxon>
        <taxon>Spiralia</taxon>
        <taxon>Gnathifera</taxon>
        <taxon>Rotifera</taxon>
        <taxon>Eurotatoria</taxon>
        <taxon>Bdelloidea</taxon>
        <taxon>Adinetida</taxon>
        <taxon>Adinetidae</taxon>
        <taxon>Adineta</taxon>
    </lineage>
</organism>
<evidence type="ECO:0000313" key="5">
    <source>
        <dbReference type="EMBL" id="CAF0779371.1"/>
    </source>
</evidence>
<feature type="region of interest" description="Disordered" evidence="3">
    <location>
        <begin position="1"/>
        <end position="26"/>
    </location>
</feature>
<dbReference type="PROSITE" id="PS50916">
    <property type="entry name" value="RABBD"/>
    <property type="match status" value="1"/>
</dbReference>
<dbReference type="Pfam" id="PF02318">
    <property type="entry name" value="FYVE_2"/>
    <property type="match status" value="1"/>
</dbReference>
<name>A0A813R7C5_ADIRI</name>
<proteinExistence type="predicted"/>
<dbReference type="GO" id="GO:0048471">
    <property type="term" value="C:perinuclear region of cytoplasm"/>
    <property type="evidence" value="ECO:0007669"/>
    <property type="project" value="UniProtKB-SubCell"/>
</dbReference>
<comment type="caution">
    <text evidence="5">The sequence shown here is derived from an EMBL/GenBank/DDBJ whole genome shotgun (WGS) entry which is preliminary data.</text>
</comment>
<protein>
    <recommendedName>
        <fullName evidence="4">RabBD domain-containing protein</fullName>
    </recommendedName>
</protein>
<reference evidence="5" key="1">
    <citation type="submission" date="2021-02" db="EMBL/GenBank/DDBJ databases">
        <authorList>
            <person name="Nowell W R."/>
        </authorList>
    </citation>
    <scope>NUCLEOTIDE SEQUENCE</scope>
</reference>
<comment type="subcellular location">
    <subcellularLocation>
        <location evidence="1">Cytoplasm</location>
        <location evidence="1">Perinuclear region</location>
    </subcellularLocation>
</comment>
<evidence type="ECO:0000259" key="4">
    <source>
        <dbReference type="PROSITE" id="PS50916"/>
    </source>
</evidence>
<dbReference type="GO" id="GO:0031267">
    <property type="term" value="F:small GTPase binding"/>
    <property type="evidence" value="ECO:0007669"/>
    <property type="project" value="InterPro"/>
</dbReference>
<keyword evidence="2" id="KW-0963">Cytoplasm</keyword>